<evidence type="ECO:0000259" key="4">
    <source>
        <dbReference type="Pfam" id="PF00370"/>
    </source>
</evidence>
<dbReference type="InterPro" id="IPR050406">
    <property type="entry name" value="FGGY_Carb_Kinase"/>
</dbReference>
<dbReference type="InterPro" id="IPR018485">
    <property type="entry name" value="FGGY_C"/>
</dbReference>
<dbReference type="Pfam" id="PF02782">
    <property type="entry name" value="FGGY_C"/>
    <property type="match status" value="1"/>
</dbReference>
<sequence>MDKKYIVGIDGGSQSTKIVIFDLEGNIVGEGKENLRPMNLAEGVVVEHPSDDLWESLCVAAKKAMDQFGVRKEKIVGIGLGSIRCCRVLLKEDGTLAQPIISWMDKRVSTPYVHDNPEVKYVTSTNGYLTHRLTGEFKDNIGNNFGQWPVDYKTWDWSTEEEVLENFNLPREMLFDVVKPGEILGHITKEASLKTGFPEGVPLIATTSDKAVEALGAGLIHDTSAFVSLGTYISSMVTGEEMPKDSVNYWGIMSSIPNKYSYEGYGIRRGMWTVSWFKDLLGEKISLRASYQGISEEEYLNEQAQHVPAGSDGLMTVLDWLANPWEPFKRGVMVGFNAHHDYRYMYRSILEGIAYTMKNNVTNMTNELGKEIEEVIITGGGSNSDLFMQIFADIFNLPVKRNVVNGSASVGAAINVAVGLGIYSSYEEAVEKMVKVKDIFSPIPENVAIYKKLNEEVYQGLTNYTDKVLEKTFEILHPEESD</sequence>
<dbReference type="OrthoDB" id="9805576at2"/>
<dbReference type="SUPFAM" id="SSF53067">
    <property type="entry name" value="Actin-like ATPase domain"/>
    <property type="match status" value="2"/>
</dbReference>
<evidence type="ECO:0000256" key="3">
    <source>
        <dbReference type="ARBA" id="ARBA00022777"/>
    </source>
</evidence>
<evidence type="ECO:0000313" key="6">
    <source>
        <dbReference type="EMBL" id="OEH81543.1"/>
    </source>
</evidence>
<protein>
    <submittedName>
        <fullName evidence="6">Sugar kinase</fullName>
    </submittedName>
</protein>
<dbReference type="EMBL" id="MIEK01000045">
    <property type="protein sequence ID" value="OEH81543.1"/>
    <property type="molecule type" value="Genomic_DNA"/>
</dbReference>
<keyword evidence="3 6" id="KW-0418">Kinase</keyword>
<feature type="domain" description="Carbohydrate kinase FGGY C-terminal" evidence="5">
    <location>
        <begin position="297"/>
        <end position="418"/>
    </location>
</feature>
<dbReference type="GO" id="GO:0005975">
    <property type="term" value="P:carbohydrate metabolic process"/>
    <property type="evidence" value="ECO:0007669"/>
    <property type="project" value="InterPro"/>
</dbReference>
<dbReference type="Proteomes" id="UP000095256">
    <property type="component" value="Unassembled WGS sequence"/>
</dbReference>
<dbReference type="InterPro" id="IPR018484">
    <property type="entry name" value="FGGY_N"/>
</dbReference>
<dbReference type="PANTHER" id="PTHR43095">
    <property type="entry name" value="SUGAR KINASE"/>
    <property type="match status" value="1"/>
</dbReference>
<evidence type="ECO:0000313" key="7">
    <source>
        <dbReference type="Proteomes" id="UP000095256"/>
    </source>
</evidence>
<reference evidence="6 7" key="1">
    <citation type="submission" date="2016-09" db="EMBL/GenBank/DDBJ databases">
        <authorList>
            <person name="Capua I."/>
            <person name="De Benedictis P."/>
            <person name="Joannis T."/>
            <person name="Lombin L.H."/>
            <person name="Cattoli G."/>
        </authorList>
    </citation>
    <scope>NUCLEOTIDE SEQUENCE [LARGE SCALE GENOMIC DNA]</scope>
    <source>
        <strain evidence="6 7">LMG 25899</strain>
    </source>
</reference>
<gene>
    <name evidence="6" type="ORF">BCR26_04690</name>
</gene>
<dbReference type="STRING" id="762845.BCR26_04690"/>
<dbReference type="Pfam" id="PF00370">
    <property type="entry name" value="FGGY_N"/>
    <property type="match status" value="2"/>
</dbReference>
<evidence type="ECO:0000256" key="2">
    <source>
        <dbReference type="ARBA" id="ARBA00022679"/>
    </source>
</evidence>
<keyword evidence="2" id="KW-0808">Transferase</keyword>
<dbReference type="PANTHER" id="PTHR43095:SF5">
    <property type="entry name" value="XYLULOSE KINASE"/>
    <property type="match status" value="1"/>
</dbReference>
<proteinExistence type="inferred from homology"/>
<dbReference type="AlphaFoldDB" id="A0A1E5KUJ3"/>
<comment type="similarity">
    <text evidence="1">Belongs to the FGGY kinase family.</text>
</comment>
<evidence type="ECO:0000256" key="1">
    <source>
        <dbReference type="ARBA" id="ARBA00009156"/>
    </source>
</evidence>
<dbReference type="GO" id="GO:0016301">
    <property type="term" value="F:kinase activity"/>
    <property type="evidence" value="ECO:0007669"/>
    <property type="project" value="UniProtKB-KW"/>
</dbReference>
<comment type="caution">
    <text evidence="6">The sequence shown here is derived from an EMBL/GenBank/DDBJ whole genome shotgun (WGS) entry which is preliminary data.</text>
</comment>
<dbReference type="InterPro" id="IPR000577">
    <property type="entry name" value="Carb_kinase_FGGY"/>
</dbReference>
<accession>A0A1E5KUJ3</accession>
<feature type="domain" description="Carbohydrate kinase FGGY N-terminal" evidence="4">
    <location>
        <begin position="5"/>
        <end position="109"/>
    </location>
</feature>
<dbReference type="RefSeq" id="WP_069699595.1">
    <property type="nucleotide sequence ID" value="NZ_JAGGMA010000027.1"/>
</dbReference>
<name>A0A1E5KUJ3_9ENTE</name>
<dbReference type="InterPro" id="IPR043129">
    <property type="entry name" value="ATPase_NBD"/>
</dbReference>
<keyword evidence="7" id="KW-1185">Reference proteome</keyword>
<feature type="domain" description="Carbohydrate kinase FGGY N-terminal" evidence="4">
    <location>
        <begin position="120"/>
        <end position="216"/>
    </location>
</feature>
<dbReference type="PIRSF" id="PIRSF000538">
    <property type="entry name" value="GlpK"/>
    <property type="match status" value="1"/>
</dbReference>
<organism evidence="6 7">
    <name type="scientific">Enterococcus rivorum</name>
    <dbReference type="NCBI Taxonomy" id="762845"/>
    <lineage>
        <taxon>Bacteria</taxon>
        <taxon>Bacillati</taxon>
        <taxon>Bacillota</taxon>
        <taxon>Bacilli</taxon>
        <taxon>Lactobacillales</taxon>
        <taxon>Enterococcaceae</taxon>
        <taxon>Enterococcus</taxon>
    </lineage>
</organism>
<dbReference type="CDD" id="cd07779">
    <property type="entry name" value="ASKHA_NBD_FGGY_YgcE-like"/>
    <property type="match status" value="1"/>
</dbReference>
<evidence type="ECO:0000259" key="5">
    <source>
        <dbReference type="Pfam" id="PF02782"/>
    </source>
</evidence>
<dbReference type="Gene3D" id="3.30.420.40">
    <property type="match status" value="3"/>
</dbReference>